<evidence type="ECO:0000256" key="1">
    <source>
        <dbReference type="SAM" id="MobiDB-lite"/>
    </source>
</evidence>
<evidence type="ECO:0000313" key="3">
    <source>
        <dbReference type="EMBL" id="ROQ20397.1"/>
    </source>
</evidence>
<dbReference type="PANTHER" id="PTHR30441">
    <property type="entry name" value="DUF748 DOMAIN-CONTAINING PROTEIN"/>
    <property type="match status" value="1"/>
</dbReference>
<comment type="caution">
    <text evidence="3">The sequence shown here is derived from an EMBL/GenBank/DDBJ whole genome shotgun (WGS) entry which is preliminary data.</text>
</comment>
<name>A0A3N1NZH1_9GAMM</name>
<dbReference type="PANTHER" id="PTHR30441:SF8">
    <property type="entry name" value="DUF748 DOMAIN-CONTAINING PROTEIN"/>
    <property type="match status" value="1"/>
</dbReference>
<feature type="compositionally biased region" description="Basic and acidic residues" evidence="1">
    <location>
        <begin position="218"/>
        <end position="244"/>
    </location>
</feature>
<gene>
    <name evidence="3" type="ORF">EDC38_1002</name>
</gene>
<feature type="transmembrane region" description="Helical" evidence="2">
    <location>
        <begin position="6"/>
        <end position="26"/>
    </location>
</feature>
<accession>A0A3N1NZH1</accession>
<evidence type="ECO:0000313" key="4">
    <source>
        <dbReference type="Proteomes" id="UP000273643"/>
    </source>
</evidence>
<keyword evidence="2" id="KW-0472">Membrane</keyword>
<dbReference type="Pfam" id="PF05359">
    <property type="entry name" value="DUF748"/>
    <property type="match status" value="1"/>
</dbReference>
<dbReference type="Proteomes" id="UP000273643">
    <property type="component" value="Unassembled WGS sequence"/>
</dbReference>
<evidence type="ECO:0000256" key="2">
    <source>
        <dbReference type="SAM" id="Phobius"/>
    </source>
</evidence>
<reference evidence="3 4" key="1">
    <citation type="submission" date="2018-11" db="EMBL/GenBank/DDBJ databases">
        <title>Genomic Encyclopedia of Type Strains, Phase IV (KMG-IV): sequencing the most valuable type-strain genomes for metagenomic binning, comparative biology and taxonomic classification.</title>
        <authorList>
            <person name="Goeker M."/>
        </authorList>
    </citation>
    <scope>NUCLEOTIDE SEQUENCE [LARGE SCALE GENOMIC DNA]</scope>
    <source>
        <strain evidence="3 4">DSM 16974</strain>
    </source>
</reference>
<keyword evidence="2" id="KW-1133">Transmembrane helix</keyword>
<organism evidence="3 4">
    <name type="scientific">Marinimicrobium koreense</name>
    <dbReference type="NCBI Taxonomy" id="306545"/>
    <lineage>
        <taxon>Bacteria</taxon>
        <taxon>Pseudomonadati</taxon>
        <taxon>Pseudomonadota</taxon>
        <taxon>Gammaproteobacteria</taxon>
        <taxon>Cellvibrionales</taxon>
        <taxon>Cellvibrionaceae</taxon>
        <taxon>Marinimicrobium</taxon>
    </lineage>
</organism>
<dbReference type="RefSeq" id="WP_170162854.1">
    <property type="nucleotide sequence ID" value="NZ_RJUK01000001.1"/>
</dbReference>
<dbReference type="InterPro" id="IPR008023">
    <property type="entry name" value="DUF748"/>
</dbReference>
<dbReference type="InterPro" id="IPR052894">
    <property type="entry name" value="AsmA-related"/>
</dbReference>
<dbReference type="GO" id="GO:0005886">
    <property type="term" value="C:plasma membrane"/>
    <property type="evidence" value="ECO:0007669"/>
    <property type="project" value="TreeGrafter"/>
</dbReference>
<dbReference type="GO" id="GO:0090313">
    <property type="term" value="P:regulation of protein targeting to membrane"/>
    <property type="evidence" value="ECO:0007669"/>
    <property type="project" value="TreeGrafter"/>
</dbReference>
<dbReference type="EMBL" id="RJUK01000001">
    <property type="protein sequence ID" value="ROQ20397.1"/>
    <property type="molecule type" value="Genomic_DNA"/>
</dbReference>
<proteinExistence type="predicted"/>
<keyword evidence="2" id="KW-0812">Transmembrane</keyword>
<dbReference type="AlphaFoldDB" id="A0A3N1NZH1"/>
<keyword evidence="4" id="KW-1185">Reference proteome</keyword>
<feature type="region of interest" description="Disordered" evidence="1">
    <location>
        <begin position="218"/>
        <end position="251"/>
    </location>
</feature>
<protein>
    <submittedName>
        <fullName evidence="3">AsmA-like protein</fullName>
    </submittedName>
</protein>
<sequence length="251" mass="27368">MKATKIIVSILVALIVVIAIAVFIGLRNLDTLVEAAIESVGPTVTKTDVQVDGVHIELTEGRGTISGLSIANPQGYSDQPIFRVGDVTLDIRPSSITEDVVVIEEIKVDGAQLNAEHRDLTQINLKTLLDQMSSGSQEETPKSTTASPDVRFMVEKLSFTNAGLSLSSDELGNRELTLRDINLENLGDRQQGLTPAQLTRAILDPLLQQARQRVEAEVRSEAEGALKEELESRMSDDDKEKVDAVRSLLNR</sequence>